<accession>A0AAV5SAW2</accession>
<feature type="region of interest" description="Disordered" evidence="1">
    <location>
        <begin position="1"/>
        <end position="43"/>
    </location>
</feature>
<evidence type="ECO:0000313" key="4">
    <source>
        <dbReference type="Proteomes" id="UP001432027"/>
    </source>
</evidence>
<proteinExistence type="predicted"/>
<evidence type="ECO:0000256" key="1">
    <source>
        <dbReference type="SAM" id="MobiDB-lite"/>
    </source>
</evidence>
<protein>
    <submittedName>
        <fullName evidence="3">Uncharacterized protein</fullName>
    </submittedName>
</protein>
<evidence type="ECO:0000313" key="3">
    <source>
        <dbReference type="EMBL" id="GMS80411.1"/>
    </source>
</evidence>
<reference evidence="3" key="1">
    <citation type="submission" date="2023-10" db="EMBL/GenBank/DDBJ databases">
        <title>Genome assembly of Pristionchus species.</title>
        <authorList>
            <person name="Yoshida K."/>
            <person name="Sommer R.J."/>
        </authorList>
    </citation>
    <scope>NUCLEOTIDE SEQUENCE</scope>
    <source>
        <strain evidence="3">RS0144</strain>
    </source>
</reference>
<sequence>GVGESVSLVDGHGVGNSISGIEHDTGGTSGSVEGEYGLDGDVHGGGVEGLEHDLGHLLSVGLGIEGSLSQEDGVLLGGNTELVVEGVVPDLLHII</sequence>
<feature type="non-terminal residue" evidence="3">
    <location>
        <position position="95"/>
    </location>
</feature>
<dbReference type="Proteomes" id="UP001432027">
    <property type="component" value="Unassembled WGS sequence"/>
</dbReference>
<organism evidence="3 4">
    <name type="scientific">Pristionchus entomophagus</name>
    <dbReference type="NCBI Taxonomy" id="358040"/>
    <lineage>
        <taxon>Eukaryota</taxon>
        <taxon>Metazoa</taxon>
        <taxon>Ecdysozoa</taxon>
        <taxon>Nematoda</taxon>
        <taxon>Chromadorea</taxon>
        <taxon>Rhabditida</taxon>
        <taxon>Rhabditina</taxon>
        <taxon>Diplogasteromorpha</taxon>
        <taxon>Diplogasteroidea</taxon>
        <taxon>Neodiplogasteridae</taxon>
        <taxon>Pristionchus</taxon>
    </lineage>
</organism>
<name>A0AAV5SAW2_9BILA</name>
<evidence type="ECO:0000313" key="2">
    <source>
        <dbReference type="EMBL" id="GMS80409.1"/>
    </source>
</evidence>
<dbReference type="EMBL" id="BTSX01000001">
    <property type="protein sequence ID" value="GMS80411.1"/>
    <property type="molecule type" value="Genomic_DNA"/>
</dbReference>
<dbReference type="AlphaFoldDB" id="A0AAV5SAW2"/>
<comment type="caution">
    <text evidence="3">The sequence shown here is derived from an EMBL/GenBank/DDBJ whole genome shotgun (WGS) entry which is preliminary data.</text>
</comment>
<keyword evidence="4" id="KW-1185">Reference proteome</keyword>
<gene>
    <name evidence="2" type="ORF">PENTCL1PPCAC_2584</name>
    <name evidence="3" type="ORF">PENTCL1PPCAC_2586</name>
</gene>
<feature type="non-terminal residue" evidence="3">
    <location>
        <position position="1"/>
    </location>
</feature>
<dbReference type="EMBL" id="BTSX01000001">
    <property type="protein sequence ID" value="GMS80409.1"/>
    <property type="molecule type" value="Genomic_DNA"/>
</dbReference>